<keyword evidence="1" id="KW-1185">Reference proteome</keyword>
<accession>A0A915IL66</accession>
<dbReference type="WBParaSite" id="nRc.2.0.1.t14619-RA">
    <property type="protein sequence ID" value="nRc.2.0.1.t14619-RA"/>
    <property type="gene ID" value="nRc.2.0.1.g14619"/>
</dbReference>
<organism evidence="1 2">
    <name type="scientific">Romanomermis culicivorax</name>
    <name type="common">Nematode worm</name>
    <dbReference type="NCBI Taxonomy" id="13658"/>
    <lineage>
        <taxon>Eukaryota</taxon>
        <taxon>Metazoa</taxon>
        <taxon>Ecdysozoa</taxon>
        <taxon>Nematoda</taxon>
        <taxon>Enoplea</taxon>
        <taxon>Dorylaimia</taxon>
        <taxon>Mermithida</taxon>
        <taxon>Mermithoidea</taxon>
        <taxon>Mermithidae</taxon>
        <taxon>Romanomermis</taxon>
    </lineage>
</organism>
<dbReference type="Proteomes" id="UP000887565">
    <property type="component" value="Unplaced"/>
</dbReference>
<evidence type="ECO:0000313" key="2">
    <source>
        <dbReference type="WBParaSite" id="nRc.2.0.1.t14619-RA"/>
    </source>
</evidence>
<sequence length="79" mass="9160">MEYARRNILIIWRASSSMCKLCSHFTQNNFNVLATFLRACSYKCRSNLQTSISSLIVRKIESISDFPNKLGVDETFSRF</sequence>
<reference evidence="2" key="1">
    <citation type="submission" date="2022-11" db="UniProtKB">
        <authorList>
            <consortium name="WormBaseParasite"/>
        </authorList>
    </citation>
    <scope>IDENTIFICATION</scope>
</reference>
<evidence type="ECO:0000313" key="1">
    <source>
        <dbReference type="Proteomes" id="UP000887565"/>
    </source>
</evidence>
<protein>
    <submittedName>
        <fullName evidence="2">Transposase</fullName>
    </submittedName>
</protein>
<name>A0A915IL66_ROMCU</name>
<proteinExistence type="predicted"/>
<dbReference type="AlphaFoldDB" id="A0A915IL66"/>